<organism evidence="1 2">
    <name type="scientific">Enterococcus faecalis</name>
    <name type="common">Streptococcus faecalis</name>
    <dbReference type="NCBI Taxonomy" id="1351"/>
    <lineage>
        <taxon>Bacteria</taxon>
        <taxon>Bacillati</taxon>
        <taxon>Bacillota</taxon>
        <taxon>Bacilli</taxon>
        <taxon>Lactobacillales</taxon>
        <taxon>Enterococcaceae</taxon>
        <taxon>Enterococcus</taxon>
    </lineage>
</organism>
<evidence type="ECO:0000313" key="1">
    <source>
        <dbReference type="EMBL" id="BDQ60670.1"/>
    </source>
</evidence>
<reference evidence="1" key="1">
    <citation type="submission" date="2022-08" db="EMBL/GenBank/DDBJ databases">
        <title>Molecular epidemiological analysis of five strains of VanD-type vancomycin-resistant Enterococcus faecalis.</title>
        <authorList>
            <person name="Mimura K."/>
            <person name="Hashimoto Y."/>
            <person name="Tomita H."/>
        </authorList>
    </citation>
    <scope>NUCLEOTIDE SEQUENCE</scope>
    <source>
        <strain evidence="1">SVR2332</strain>
    </source>
</reference>
<gene>
    <name evidence="1" type="ORF">EfsSVR2332_07480</name>
</gene>
<dbReference type="Proteomes" id="UP001317613">
    <property type="component" value="Chromosome"/>
</dbReference>
<name>A0AC59HM11_ENTFL</name>
<evidence type="ECO:0000313" key="2">
    <source>
        <dbReference type="Proteomes" id="UP001317613"/>
    </source>
</evidence>
<sequence length="80" mass="9201">MNVVKFGGSSLASAPQLQKVLQIVKEEPRRTFVVVSAPGKRTPQDIKVTDLLIQYYQRYLNNEEIESTISAIIRRYEDLF</sequence>
<proteinExistence type="predicted"/>
<protein>
    <submittedName>
        <fullName evidence="1">Uncharacterized protein</fullName>
    </submittedName>
</protein>
<dbReference type="EMBL" id="AP026729">
    <property type="protein sequence ID" value="BDQ60670.1"/>
    <property type="molecule type" value="Genomic_DNA"/>
</dbReference>
<accession>A0AC59HM11</accession>